<dbReference type="GeneID" id="73904378"/>
<evidence type="ECO:0000313" key="3">
    <source>
        <dbReference type="EMBL" id="MFC3959857.1"/>
    </source>
</evidence>
<keyword evidence="2" id="KW-0812">Transmembrane</keyword>
<evidence type="ECO:0000256" key="1">
    <source>
        <dbReference type="SAM" id="MobiDB-lite"/>
    </source>
</evidence>
<feature type="region of interest" description="Disordered" evidence="1">
    <location>
        <begin position="70"/>
        <end position="156"/>
    </location>
</feature>
<evidence type="ECO:0000313" key="4">
    <source>
        <dbReference type="Proteomes" id="UP001595846"/>
    </source>
</evidence>
<keyword evidence="4" id="KW-1185">Reference proteome</keyword>
<feature type="compositionally biased region" description="Basic and acidic residues" evidence="1">
    <location>
        <begin position="70"/>
        <end position="93"/>
    </location>
</feature>
<accession>A0ABD5NS46</accession>
<comment type="caution">
    <text evidence="3">The sequence shown here is derived from an EMBL/GenBank/DDBJ whole genome shotgun (WGS) entry which is preliminary data.</text>
</comment>
<organism evidence="3 4">
    <name type="scientific">Halovivax cerinus</name>
    <dbReference type="NCBI Taxonomy" id="1487865"/>
    <lineage>
        <taxon>Archaea</taxon>
        <taxon>Methanobacteriati</taxon>
        <taxon>Methanobacteriota</taxon>
        <taxon>Stenosarchaea group</taxon>
        <taxon>Halobacteria</taxon>
        <taxon>Halobacteriales</taxon>
        <taxon>Natrialbaceae</taxon>
        <taxon>Halovivax</taxon>
    </lineage>
</organism>
<dbReference type="AlphaFoldDB" id="A0ABD5NS46"/>
<keyword evidence="2" id="KW-0472">Membrane</keyword>
<dbReference type="Proteomes" id="UP001595846">
    <property type="component" value="Unassembled WGS sequence"/>
</dbReference>
<feature type="transmembrane region" description="Helical" evidence="2">
    <location>
        <begin position="20"/>
        <end position="39"/>
    </location>
</feature>
<dbReference type="EMBL" id="JBHSAQ010000014">
    <property type="protein sequence ID" value="MFC3959857.1"/>
    <property type="molecule type" value="Genomic_DNA"/>
</dbReference>
<feature type="transmembrane region" description="Helical" evidence="2">
    <location>
        <begin position="45"/>
        <end position="66"/>
    </location>
</feature>
<gene>
    <name evidence="3" type="ORF">ACFOUR_15960</name>
</gene>
<feature type="compositionally biased region" description="Acidic residues" evidence="1">
    <location>
        <begin position="110"/>
        <end position="156"/>
    </location>
</feature>
<sequence length="156" mass="16483">MTTSTGGGTLRDFWQFYRRYVETPIHALSVALLAIFGILVFVDSLFALLAIASYVLPPIVLFSIGWSTPAERDFEPDERSASRARRSDPKSAERATATTQSNPPARASVEDGDTDSDSGDGDADSDGDDGDSDSDSGDGDTDSDSGDGDTDSDSDS</sequence>
<dbReference type="RefSeq" id="WP_256531628.1">
    <property type="nucleotide sequence ID" value="NZ_CP101824.1"/>
</dbReference>
<proteinExistence type="predicted"/>
<name>A0ABD5NS46_9EURY</name>
<protein>
    <submittedName>
        <fullName evidence="3">Uncharacterized protein</fullName>
    </submittedName>
</protein>
<evidence type="ECO:0000256" key="2">
    <source>
        <dbReference type="SAM" id="Phobius"/>
    </source>
</evidence>
<reference evidence="3 4" key="1">
    <citation type="journal article" date="2019" name="Int. J. Syst. Evol. Microbiol.">
        <title>The Global Catalogue of Microorganisms (GCM) 10K type strain sequencing project: providing services to taxonomists for standard genome sequencing and annotation.</title>
        <authorList>
            <consortium name="The Broad Institute Genomics Platform"/>
            <consortium name="The Broad Institute Genome Sequencing Center for Infectious Disease"/>
            <person name="Wu L."/>
            <person name="Ma J."/>
        </authorList>
    </citation>
    <scope>NUCLEOTIDE SEQUENCE [LARGE SCALE GENOMIC DNA]</scope>
    <source>
        <strain evidence="3 4">IBRC-M 10256</strain>
    </source>
</reference>
<keyword evidence="2" id="KW-1133">Transmembrane helix</keyword>